<dbReference type="Proteomes" id="UP000014680">
    <property type="component" value="Unassembled WGS sequence"/>
</dbReference>
<sequence length="495" mass="55930">MKRREDMSILRSKRRQVLLNARRTEEPVDTTPEIPLLQSIPMLQTNPEIAIELINAHLYRNEYQDIADIFPVLPSFMQLLNSSDNIQLKTLTLLVNISSVGACADELAKFNYQMFMNTFIFHQNTLIRTRAIKLLTNLIHNGNTEYQNLKQSGLLNLLEKALNTFNNDASLWKAITELITTVSEVSDIYTDVSMQTENVTVNIVPSGPITQVSFSQDVTPQNAFMEVFPIFAKLFSRIGEIPEMYSCIAMFSADQKAMEQMDDMIPTLFNIFVDALASKNKIVCTSAVMLCMNIVDNVCLMTKMISNSAFYSNLVKACKLSDVSSFASICYITASIIKTNKDTAQYFFSSDLISVMVEKITKIDFEEMDQSVTDITFDFSSFYTDVLDLVSEDKKATLLLFENNEPVFKVLACCVERNSMDFNCSLARNLTKAMAFLIENDFIDSARELSEMLEESTITEKIQSVGMNEEDFAQIADEYMKCVTFPENSGNSDGV</sequence>
<evidence type="ECO:0000313" key="2">
    <source>
        <dbReference type="Proteomes" id="UP000014680"/>
    </source>
</evidence>
<reference evidence="1 2" key="1">
    <citation type="submission" date="2012-10" db="EMBL/GenBank/DDBJ databases">
        <authorList>
            <person name="Zafar N."/>
            <person name="Inman J."/>
            <person name="Hall N."/>
            <person name="Lorenzi H."/>
            <person name="Caler E."/>
        </authorList>
    </citation>
    <scope>NUCLEOTIDE SEQUENCE [LARGE SCALE GENOMIC DNA]</scope>
    <source>
        <strain evidence="1 2">IP1</strain>
    </source>
</reference>
<accession>A0A0A1U3Y0</accession>
<dbReference type="SUPFAM" id="SSF48371">
    <property type="entry name" value="ARM repeat"/>
    <property type="match status" value="1"/>
</dbReference>
<dbReference type="RefSeq" id="XP_004255719.1">
    <property type="nucleotide sequence ID" value="XM_004255671.1"/>
</dbReference>
<dbReference type="VEuPathDB" id="AmoebaDB:EIN_490870"/>
<dbReference type="Gene3D" id="1.25.10.10">
    <property type="entry name" value="Leucine-rich Repeat Variant"/>
    <property type="match status" value="1"/>
</dbReference>
<proteinExistence type="predicted"/>
<protein>
    <submittedName>
        <fullName evidence="1">Uncharacterized protein</fullName>
    </submittedName>
</protein>
<dbReference type="EMBL" id="KB206684">
    <property type="protein sequence ID" value="ELP88948.1"/>
    <property type="molecule type" value="Genomic_DNA"/>
</dbReference>
<dbReference type="GeneID" id="14887978"/>
<dbReference type="InterPro" id="IPR011989">
    <property type="entry name" value="ARM-like"/>
</dbReference>
<dbReference type="AlphaFoldDB" id="A0A0A1U3Y0"/>
<gene>
    <name evidence="1" type="ORF">EIN_490870</name>
</gene>
<dbReference type="KEGG" id="eiv:EIN_490870"/>
<evidence type="ECO:0000313" key="1">
    <source>
        <dbReference type="EMBL" id="ELP88948.1"/>
    </source>
</evidence>
<dbReference type="InterPro" id="IPR016024">
    <property type="entry name" value="ARM-type_fold"/>
</dbReference>
<name>A0A0A1U3Y0_ENTIV</name>
<keyword evidence="2" id="KW-1185">Reference proteome</keyword>
<organism evidence="1 2">
    <name type="scientific">Entamoeba invadens IP1</name>
    <dbReference type="NCBI Taxonomy" id="370355"/>
    <lineage>
        <taxon>Eukaryota</taxon>
        <taxon>Amoebozoa</taxon>
        <taxon>Evosea</taxon>
        <taxon>Archamoebae</taxon>
        <taxon>Mastigamoebida</taxon>
        <taxon>Entamoebidae</taxon>
        <taxon>Entamoeba</taxon>
    </lineage>
</organism>